<feature type="domain" description="BD-FAE-like" evidence="1">
    <location>
        <begin position="18"/>
        <end position="68"/>
    </location>
</feature>
<dbReference type="Proteomes" id="UP000234512">
    <property type="component" value="Unassembled WGS sequence"/>
</dbReference>
<dbReference type="RefSeq" id="WP_414016906.1">
    <property type="nucleotide sequence ID" value="NZ_PKQJ01000115.1"/>
</dbReference>
<gene>
    <name evidence="2" type="ORF">C0Q90_16385</name>
</gene>
<accession>A0AB36X6W5</accession>
<comment type="caution">
    <text evidence="2">The sequence shown here is derived from an EMBL/GenBank/DDBJ whole genome shotgun (WGS) entry which is preliminary data.</text>
</comment>
<protein>
    <submittedName>
        <fullName evidence="2">Esterase</fullName>
    </submittedName>
</protein>
<dbReference type="InterPro" id="IPR029058">
    <property type="entry name" value="AB_hydrolase_fold"/>
</dbReference>
<dbReference type="SUPFAM" id="SSF53474">
    <property type="entry name" value="alpha/beta-Hydrolases"/>
    <property type="match status" value="1"/>
</dbReference>
<organism evidence="2 3">
    <name type="scientific">Lacticaseibacillus paracasei</name>
    <name type="common">Lactobacillus paracasei</name>
    <dbReference type="NCBI Taxonomy" id="1597"/>
    <lineage>
        <taxon>Bacteria</taxon>
        <taxon>Bacillati</taxon>
        <taxon>Bacillota</taxon>
        <taxon>Bacilli</taxon>
        <taxon>Lactobacillales</taxon>
        <taxon>Lactobacillaceae</taxon>
        <taxon>Lacticaseibacillus</taxon>
    </lineage>
</organism>
<evidence type="ECO:0000313" key="3">
    <source>
        <dbReference type="Proteomes" id="UP000234512"/>
    </source>
</evidence>
<dbReference type="InterPro" id="IPR049492">
    <property type="entry name" value="BD-FAE-like_dom"/>
</dbReference>
<name>A0AB36X6W5_LACPA</name>
<reference evidence="2 3" key="1">
    <citation type="journal article" date="2018" name="Genome Announc.">
        <title>Draft Genome Sequence of Lactobacillus paracasei DUP 13076, Which Exhibits Potent Antipathogenic Effects against Salmonella enterica Serovars Enteritidis, Typhimurium, and Heidelberg.</title>
        <authorList>
            <person name="Muyyarikkandy M.S."/>
            <person name="Alqahtani F.H."/>
            <person name="Mandoiu I."/>
            <person name="Amalaradjou M.A."/>
        </authorList>
    </citation>
    <scope>NUCLEOTIDE SEQUENCE [LARGE SCALE GENOMIC DNA]</scope>
    <source>
        <strain evidence="2 3">DUP 13076</strain>
    </source>
</reference>
<feature type="non-terminal residue" evidence="2">
    <location>
        <position position="69"/>
    </location>
</feature>
<proteinExistence type="predicted"/>
<evidence type="ECO:0000259" key="1">
    <source>
        <dbReference type="Pfam" id="PF20434"/>
    </source>
</evidence>
<dbReference type="Pfam" id="PF20434">
    <property type="entry name" value="BD-FAE"/>
    <property type="match status" value="1"/>
</dbReference>
<evidence type="ECO:0000313" key="2">
    <source>
        <dbReference type="EMBL" id="PLC44814.1"/>
    </source>
</evidence>
<dbReference type="AlphaFoldDB" id="A0AB36X6W5"/>
<sequence length="69" mass="7578">MQVEKDVIYDSAYNLAADLYVPDEANGGAIVYAHGGGWFRGDKENESDLGKYFADAGYLFAIPNFRLAP</sequence>
<dbReference type="EMBL" id="PKQJ01000115">
    <property type="protein sequence ID" value="PLC44814.1"/>
    <property type="molecule type" value="Genomic_DNA"/>
</dbReference>
<dbReference type="Gene3D" id="3.40.50.1820">
    <property type="entry name" value="alpha/beta hydrolase"/>
    <property type="match status" value="1"/>
</dbReference>